<dbReference type="SMART" id="SM00614">
    <property type="entry name" value="ZnF_BED"/>
    <property type="match status" value="1"/>
</dbReference>
<evidence type="ECO:0000256" key="2">
    <source>
        <dbReference type="ARBA" id="ARBA00022771"/>
    </source>
</evidence>
<evidence type="ECO:0000256" key="1">
    <source>
        <dbReference type="ARBA" id="ARBA00022723"/>
    </source>
</evidence>
<dbReference type="Proteomes" id="UP000830375">
    <property type="component" value="Unassembled WGS sequence"/>
</dbReference>
<dbReference type="PANTHER" id="PTHR46481">
    <property type="entry name" value="ZINC FINGER BED DOMAIN-CONTAINING PROTEIN 4"/>
    <property type="match status" value="1"/>
</dbReference>
<feature type="domain" description="BED-type" evidence="6">
    <location>
        <begin position="19"/>
        <end position="64"/>
    </location>
</feature>
<evidence type="ECO:0000313" key="7">
    <source>
        <dbReference type="EMBL" id="KAI2645034.1"/>
    </source>
</evidence>
<dbReference type="SUPFAM" id="SSF140996">
    <property type="entry name" value="Hermes dimerisation domain"/>
    <property type="match status" value="1"/>
</dbReference>
<reference evidence="7 8" key="1">
    <citation type="submission" date="2022-01" db="EMBL/GenBank/DDBJ databases">
        <title>A high-quality chromosome-level genome assembly of rohu carp, Labeo rohita.</title>
        <authorList>
            <person name="Arick M.A. II"/>
            <person name="Hsu C.-Y."/>
            <person name="Magbanua Z."/>
            <person name="Pechanova O."/>
            <person name="Grover C."/>
            <person name="Miller E."/>
            <person name="Thrash A."/>
            <person name="Ezzel L."/>
            <person name="Alam S."/>
            <person name="Benzie J."/>
            <person name="Hamilton M."/>
            <person name="Karsi A."/>
            <person name="Lawrence M.L."/>
            <person name="Peterson D.G."/>
        </authorList>
    </citation>
    <scope>NUCLEOTIDE SEQUENCE [LARGE SCALE GENOMIC DNA]</scope>
    <source>
        <strain evidence="8">BAU-BD-2019</strain>
        <tissue evidence="7">Blood</tissue>
    </source>
</reference>
<comment type="caution">
    <text evidence="7">The sequence shown here is derived from an EMBL/GenBank/DDBJ whole genome shotgun (WGS) entry which is preliminary data.</text>
</comment>
<keyword evidence="2" id="KW-0863">Zinc-finger</keyword>
<keyword evidence="3" id="KW-0862">Zinc</keyword>
<organism evidence="7 8">
    <name type="scientific">Labeo rohita</name>
    <name type="common">Indian major carp</name>
    <name type="synonym">Cyprinus rohita</name>
    <dbReference type="NCBI Taxonomy" id="84645"/>
    <lineage>
        <taxon>Eukaryota</taxon>
        <taxon>Metazoa</taxon>
        <taxon>Chordata</taxon>
        <taxon>Craniata</taxon>
        <taxon>Vertebrata</taxon>
        <taxon>Euteleostomi</taxon>
        <taxon>Actinopterygii</taxon>
        <taxon>Neopterygii</taxon>
        <taxon>Teleostei</taxon>
        <taxon>Ostariophysi</taxon>
        <taxon>Cypriniformes</taxon>
        <taxon>Cyprinidae</taxon>
        <taxon>Labeoninae</taxon>
        <taxon>Labeonini</taxon>
        <taxon>Labeo</taxon>
    </lineage>
</organism>
<dbReference type="InterPro" id="IPR012337">
    <property type="entry name" value="RNaseH-like_sf"/>
</dbReference>
<evidence type="ECO:0000256" key="3">
    <source>
        <dbReference type="ARBA" id="ARBA00022833"/>
    </source>
</evidence>
<dbReference type="InterPro" id="IPR052035">
    <property type="entry name" value="ZnF_BED_domain_contain"/>
</dbReference>
<proteinExistence type="predicted"/>
<dbReference type="InterPro" id="IPR036236">
    <property type="entry name" value="Znf_C2H2_sf"/>
</dbReference>
<sequence length="566" mass="64285">MSSEQESERLCPHPKKVSSPVWEFFGFKENSSLDSPICRKCQATVSAKGGNTTNLFTHHRVHHPLDYAILQKGAFKKREQARASGQLTIFESVERKRKADMTSACEDTAITKSLAYLIAKDMMPFRIVERPGFNALMKTVAPKYKIPRRQHFSEKEIPNMYIKLKEDIANSLSEAKHFAFTTDLWTSNTGHPYMSLTVHFITPAWEVKAACLETAYLPDDHTSDNIKETFENLIKEWGIQQSAVECVTTDNGTNMKAAFKSLLPSSWLSCFGHNLNLALGKAMKIDKVDVAVRACRSVVQGFNHSWKRRRELAKKQAELNLPQHTLIQDVVTRWGSTYDMISRFVEQHAAVTATLMADRNTRHLVLRGSYISTLEDMCKVLKPIRSFTDSLAAETCITISSLRPVLQHLPETILAEKDDDSNLVRSMKHAICKNLQERYEDSDMANVIDMACVLDPRFKLNFMEEADSIKRQLEQQLMQHTADEGSTCTLSQVSSARGECEDEGTSASCPLFLWIKTHCSGGKRMSRSFQGWQKWHKRSFAFPPPVLHQKDFSALQETFRQCFAPV</sequence>
<dbReference type="InterPro" id="IPR003656">
    <property type="entry name" value="Znf_BED"/>
</dbReference>
<dbReference type="EMBL" id="JACTAM010002347">
    <property type="protein sequence ID" value="KAI2645034.1"/>
    <property type="molecule type" value="Genomic_DNA"/>
</dbReference>
<protein>
    <submittedName>
        <fullName evidence="7">E3 SUMO-protein ligase ZBED1</fullName>
    </submittedName>
</protein>
<dbReference type="GO" id="GO:0016874">
    <property type="term" value="F:ligase activity"/>
    <property type="evidence" value="ECO:0007669"/>
    <property type="project" value="UniProtKB-KW"/>
</dbReference>
<evidence type="ECO:0000256" key="5">
    <source>
        <dbReference type="ARBA" id="ARBA00023163"/>
    </source>
</evidence>
<keyword evidence="7" id="KW-0436">Ligase</keyword>
<keyword evidence="1" id="KW-0479">Metal-binding</keyword>
<evidence type="ECO:0000256" key="4">
    <source>
        <dbReference type="ARBA" id="ARBA00023015"/>
    </source>
</evidence>
<dbReference type="SUPFAM" id="SSF53098">
    <property type="entry name" value="Ribonuclease H-like"/>
    <property type="match status" value="1"/>
</dbReference>
<accession>A0ABQ8L3M3</accession>
<evidence type="ECO:0000313" key="8">
    <source>
        <dbReference type="Proteomes" id="UP000830375"/>
    </source>
</evidence>
<evidence type="ECO:0000259" key="6">
    <source>
        <dbReference type="Pfam" id="PF02892"/>
    </source>
</evidence>
<keyword evidence="5" id="KW-0804">Transcription</keyword>
<dbReference type="PANTHER" id="PTHR46481:SF9">
    <property type="entry name" value="ZINC FINGER BED DOMAIN-CONTAINING PROTEIN 1-LIKE"/>
    <property type="match status" value="1"/>
</dbReference>
<name>A0ABQ8L3M3_LABRO</name>
<dbReference type="Pfam" id="PF02892">
    <property type="entry name" value="zf-BED"/>
    <property type="match status" value="1"/>
</dbReference>
<dbReference type="SUPFAM" id="SSF57667">
    <property type="entry name" value="beta-beta-alpha zinc fingers"/>
    <property type="match status" value="1"/>
</dbReference>
<keyword evidence="4" id="KW-0805">Transcription regulation</keyword>
<gene>
    <name evidence="7" type="ORF">H4Q32_026814</name>
</gene>
<keyword evidence="8" id="KW-1185">Reference proteome</keyword>